<sequence length="73" mass="8747">MNKSGIHKKKRDYRNAFALFAWPRGKDFLEEIKMANEMETWCEENLKDDFTAANDGIYIYEESDAVAFKMRWM</sequence>
<reference evidence="1" key="1">
    <citation type="journal article" date="2015" name="Nature">
        <title>Complex archaea that bridge the gap between prokaryotes and eukaryotes.</title>
        <authorList>
            <person name="Spang A."/>
            <person name="Saw J.H."/>
            <person name="Jorgensen S.L."/>
            <person name="Zaremba-Niedzwiedzka K."/>
            <person name="Martijn J."/>
            <person name="Lind A.E."/>
            <person name="van Eijk R."/>
            <person name="Schleper C."/>
            <person name="Guy L."/>
            <person name="Ettema T.J."/>
        </authorList>
    </citation>
    <scope>NUCLEOTIDE SEQUENCE</scope>
</reference>
<dbReference type="AlphaFoldDB" id="A0A0F9T5U4"/>
<protein>
    <submittedName>
        <fullName evidence="1">Uncharacterized protein</fullName>
    </submittedName>
</protein>
<organism evidence="1">
    <name type="scientific">marine sediment metagenome</name>
    <dbReference type="NCBI Taxonomy" id="412755"/>
    <lineage>
        <taxon>unclassified sequences</taxon>
        <taxon>metagenomes</taxon>
        <taxon>ecological metagenomes</taxon>
    </lineage>
</organism>
<name>A0A0F9T5U4_9ZZZZ</name>
<gene>
    <name evidence="1" type="ORF">LCGC14_0694960</name>
</gene>
<dbReference type="EMBL" id="LAZR01001459">
    <property type="protein sequence ID" value="KKN44291.1"/>
    <property type="molecule type" value="Genomic_DNA"/>
</dbReference>
<accession>A0A0F9T5U4</accession>
<proteinExistence type="predicted"/>
<comment type="caution">
    <text evidence="1">The sequence shown here is derived from an EMBL/GenBank/DDBJ whole genome shotgun (WGS) entry which is preliminary data.</text>
</comment>
<evidence type="ECO:0000313" key="1">
    <source>
        <dbReference type="EMBL" id="KKN44291.1"/>
    </source>
</evidence>